<sequence length="402" mass="43067">MAIPLRIQLLFLLVILLLISLFISAATAVDGGSTAPSISPTSTPFQAITHTYPPALFATILSTLGYQELSTAAVTANLSATTPLTIFAASDASLLTCASCSVPVLLQELSIPGLYPFHFLQTLTFGTKIETLAPNRCLTLTGDGKNNSKLFVNGVQITSPDIFSNGLVVIHGLQGYVSHLSPLSCNVERMTSLSFPSPSLSSATTAPQSLFVMRLMLKDAIVRLRATGYTVVSLALRVKYADLSELKSMTIFALDDVSIFSGNGNAYLSNFRYHVVPNKRLTAAELVSLQLATPLPTMDAGNSLVVTTAGGGGLLSPMKINYVKITTIDLLHNSRIAIHGVSSPFPHMNQHQPFDLESSSAEIRRPMCDHFDWNSGTCVAEARVPPGVLSTVDFEDHHGLKF</sequence>
<dbReference type="EMBL" id="KI630281">
    <property type="protein sequence ID" value="EYU42643.1"/>
    <property type="molecule type" value="Genomic_DNA"/>
</dbReference>
<accession>A0A022RSA4</accession>
<dbReference type="STRING" id="4155.A0A022RSA4"/>
<dbReference type="PhylomeDB" id="A0A022RSA4"/>
<evidence type="ECO:0000313" key="3">
    <source>
        <dbReference type="Proteomes" id="UP000030748"/>
    </source>
</evidence>
<dbReference type="eggNOG" id="ENOG502QQCB">
    <property type="taxonomic scope" value="Eukaryota"/>
</dbReference>
<keyword evidence="1" id="KW-0732">Signal</keyword>
<dbReference type="OMA" id="HIVPNRY"/>
<organism evidence="2 3">
    <name type="scientific">Erythranthe guttata</name>
    <name type="common">Yellow monkey flower</name>
    <name type="synonym">Mimulus guttatus</name>
    <dbReference type="NCBI Taxonomy" id="4155"/>
    <lineage>
        <taxon>Eukaryota</taxon>
        <taxon>Viridiplantae</taxon>
        <taxon>Streptophyta</taxon>
        <taxon>Embryophyta</taxon>
        <taxon>Tracheophyta</taxon>
        <taxon>Spermatophyta</taxon>
        <taxon>Magnoliopsida</taxon>
        <taxon>eudicotyledons</taxon>
        <taxon>Gunneridae</taxon>
        <taxon>Pentapetalae</taxon>
        <taxon>asterids</taxon>
        <taxon>lamiids</taxon>
        <taxon>Lamiales</taxon>
        <taxon>Phrymaceae</taxon>
        <taxon>Erythranthe</taxon>
    </lineage>
</organism>
<evidence type="ECO:0008006" key="4">
    <source>
        <dbReference type="Google" id="ProtNLM"/>
    </source>
</evidence>
<keyword evidence="3" id="KW-1185">Reference proteome</keyword>
<proteinExistence type="predicted"/>
<dbReference type="KEGG" id="egt:105951995"/>
<dbReference type="PANTHER" id="PTHR33985">
    <property type="entry name" value="OS02G0491300 PROTEIN-RELATED"/>
    <property type="match status" value="1"/>
</dbReference>
<name>A0A022RSA4_ERYGU</name>
<dbReference type="OrthoDB" id="765989at2759"/>
<feature type="chain" id="PRO_5001507867" description="FAS1 domain-containing protein" evidence="1">
    <location>
        <begin position="29"/>
        <end position="402"/>
    </location>
</feature>
<dbReference type="Proteomes" id="UP000030748">
    <property type="component" value="Unassembled WGS sequence"/>
</dbReference>
<evidence type="ECO:0000256" key="1">
    <source>
        <dbReference type="SAM" id="SignalP"/>
    </source>
</evidence>
<reference evidence="2 3" key="1">
    <citation type="journal article" date="2013" name="Proc. Natl. Acad. Sci. U.S.A.">
        <title>Fine-scale variation in meiotic recombination in Mimulus inferred from population shotgun sequencing.</title>
        <authorList>
            <person name="Hellsten U."/>
            <person name="Wright K.M."/>
            <person name="Jenkins J."/>
            <person name="Shu S."/>
            <person name="Yuan Y."/>
            <person name="Wessler S.R."/>
            <person name="Schmutz J."/>
            <person name="Willis J.H."/>
            <person name="Rokhsar D.S."/>
        </authorList>
    </citation>
    <scope>NUCLEOTIDE SEQUENCE [LARGE SCALE GENOMIC DNA]</scope>
    <source>
        <strain evidence="3">cv. DUN x IM62</strain>
    </source>
</reference>
<feature type="signal peptide" evidence="1">
    <location>
        <begin position="1"/>
        <end position="28"/>
    </location>
</feature>
<dbReference type="AlphaFoldDB" id="A0A022RSA4"/>
<dbReference type="InterPro" id="IPR036378">
    <property type="entry name" value="FAS1_dom_sf"/>
</dbReference>
<dbReference type="InterPro" id="IPR052806">
    <property type="entry name" value="Fasciclin-like_AGP"/>
</dbReference>
<protein>
    <recommendedName>
        <fullName evidence="4">FAS1 domain-containing protein</fullName>
    </recommendedName>
</protein>
<dbReference type="SUPFAM" id="SSF82153">
    <property type="entry name" value="FAS1 domain"/>
    <property type="match status" value="1"/>
</dbReference>
<evidence type="ECO:0000313" key="2">
    <source>
        <dbReference type="EMBL" id="EYU42643.1"/>
    </source>
</evidence>
<gene>
    <name evidence="2" type="ORF">MIMGU_mgv1a007598mg</name>
</gene>
<dbReference type="PANTHER" id="PTHR33985:SF2">
    <property type="entry name" value="EXPRESSED PROTEIN"/>
    <property type="match status" value="1"/>
</dbReference>